<dbReference type="Proteomes" id="UP000019484">
    <property type="component" value="Unassembled WGS sequence"/>
</dbReference>
<dbReference type="EC" id="2.5.1.58" evidence="4"/>
<dbReference type="GeneID" id="19156180"/>
<evidence type="ECO:0000256" key="3">
    <source>
        <dbReference type="ARBA" id="ARBA00012700"/>
    </source>
</evidence>
<dbReference type="SUPFAM" id="SSF48439">
    <property type="entry name" value="Protein prenylyltransferase"/>
    <property type="match status" value="1"/>
</dbReference>
<evidence type="ECO:0000256" key="12">
    <source>
        <dbReference type="ARBA" id="ARBA00043086"/>
    </source>
</evidence>
<evidence type="ECO:0000256" key="11">
    <source>
        <dbReference type="ARBA" id="ARBA00042436"/>
    </source>
</evidence>
<evidence type="ECO:0000256" key="10">
    <source>
        <dbReference type="ARBA" id="ARBA00041392"/>
    </source>
</evidence>
<gene>
    <name evidence="15" type="ORF">A1O1_01278</name>
</gene>
<dbReference type="GO" id="GO:0005965">
    <property type="term" value="C:protein farnesyltransferase complex"/>
    <property type="evidence" value="ECO:0007669"/>
    <property type="project" value="TreeGrafter"/>
</dbReference>
<keyword evidence="7" id="KW-0677">Repeat</keyword>
<keyword evidence="16" id="KW-1185">Reference proteome</keyword>
<dbReference type="eggNOG" id="KOG0530">
    <property type="taxonomic scope" value="Eukaryota"/>
</dbReference>
<dbReference type="EC" id="2.5.1.59" evidence="3"/>
<comment type="caution">
    <text evidence="15">The sequence shown here is derived from an EMBL/GenBank/DDBJ whole genome shotgun (WGS) entry which is preliminary data.</text>
</comment>
<dbReference type="Pfam" id="PF01239">
    <property type="entry name" value="PPTA"/>
    <property type="match status" value="5"/>
</dbReference>
<proteinExistence type="inferred from homology"/>
<dbReference type="Gene3D" id="1.25.40.120">
    <property type="entry name" value="Protein prenylyltransferase"/>
    <property type="match status" value="1"/>
</dbReference>
<evidence type="ECO:0000313" key="16">
    <source>
        <dbReference type="Proteomes" id="UP000019484"/>
    </source>
</evidence>
<evidence type="ECO:0000256" key="6">
    <source>
        <dbReference type="ARBA" id="ARBA00022679"/>
    </source>
</evidence>
<evidence type="ECO:0000256" key="9">
    <source>
        <dbReference type="ARBA" id="ARBA00040965"/>
    </source>
</evidence>
<comment type="cofactor">
    <cofactor evidence="1">
        <name>Mg(2+)</name>
        <dbReference type="ChEBI" id="CHEBI:18420"/>
    </cofactor>
</comment>
<evidence type="ECO:0000256" key="5">
    <source>
        <dbReference type="ARBA" id="ARBA00022602"/>
    </source>
</evidence>
<dbReference type="PANTHER" id="PTHR11129">
    <property type="entry name" value="PROTEIN FARNESYLTRANSFERASE ALPHA SUBUNIT/RAB GERANYLGERANYL TRANSFERASE ALPHA SUBUNIT"/>
    <property type="match status" value="1"/>
</dbReference>
<keyword evidence="5" id="KW-0637">Prenyltransferase</keyword>
<name>W9YTC3_9EURO</name>
<dbReference type="EMBL" id="AMWN01000001">
    <property type="protein sequence ID" value="EXJ96152.1"/>
    <property type="molecule type" value="Genomic_DNA"/>
</dbReference>
<accession>W9YTC3</accession>
<dbReference type="InterPro" id="IPR002088">
    <property type="entry name" value="Prenyl_trans_a"/>
</dbReference>
<dbReference type="OrthoDB" id="272289at2759"/>
<evidence type="ECO:0000256" key="1">
    <source>
        <dbReference type="ARBA" id="ARBA00001946"/>
    </source>
</evidence>
<dbReference type="GO" id="GO:0005953">
    <property type="term" value="C:CAAX-protein geranylgeranyltransferase complex"/>
    <property type="evidence" value="ECO:0007669"/>
    <property type="project" value="TreeGrafter"/>
</dbReference>
<comment type="similarity">
    <text evidence="2">Belongs to the protein prenyltransferase subunit alpha family.</text>
</comment>
<sequence>MADKTSSTGPSRPKSKSSKKREPFYAVSPQWRDVTPIPLLDGPPGQKDPGPALATIAYAPRYSEAMSYLRAVMAVNEFSRRALELTEDIISMNPAHYTVWLYRAKILQALWAAEGTQTEEGVLAELEWLEGISERNLKNYQIWHHRQLLVSLLSKLPSTETEFLAHILSFDSKNYHVWTYRQWLCRRFPDPLLTTDMELRAVDALINEDVRNNSAWNHRYFVSFGADELQAIESQGGNRKEILSQGRLVVDEDVVEREINYAKDHIAWAPQNPSPWNYLKGVLRRAAIPLTDMQVFCEGFVGGKHADLMSDSVRSSHAVDWLAEIYRLDGNLEKSKSCLDALGKKWDPIRRKYWEFRAKQLDEDLGNEA</sequence>
<dbReference type="PANTHER" id="PTHR11129:SF1">
    <property type="entry name" value="PROTEIN FARNESYLTRANSFERASE_GERANYLGERANYLTRANSFERASE TYPE-1 SUBUNIT ALPHA"/>
    <property type="match status" value="1"/>
</dbReference>
<protein>
    <recommendedName>
        <fullName evidence="9">Protein farnesyltransferase/geranylgeranyltransferase type-1 subunit alpha</fullName>
        <ecNumber evidence="4">2.5.1.58</ecNumber>
        <ecNumber evidence="3">2.5.1.59</ecNumber>
    </recommendedName>
    <alternativeName>
        <fullName evidence="12">CAAX farnesyltransferase subunit alpha</fullName>
    </alternativeName>
    <alternativeName>
        <fullName evidence="11">FTase-alpha</fullName>
    </alternativeName>
    <alternativeName>
        <fullName evidence="10">Ras proteins prenyltransferase subunit alpha</fullName>
    </alternativeName>
    <alternativeName>
        <fullName evidence="13">Type I protein geranyl-geranyltransferase subunit alpha</fullName>
    </alternativeName>
</protein>
<dbReference type="GO" id="GO:0004662">
    <property type="term" value="F:CAAX-protein geranylgeranyltransferase activity"/>
    <property type="evidence" value="ECO:0007669"/>
    <property type="project" value="UniProtKB-EC"/>
</dbReference>
<organism evidence="15 16">
    <name type="scientific">Capronia coronata CBS 617.96</name>
    <dbReference type="NCBI Taxonomy" id="1182541"/>
    <lineage>
        <taxon>Eukaryota</taxon>
        <taxon>Fungi</taxon>
        <taxon>Dikarya</taxon>
        <taxon>Ascomycota</taxon>
        <taxon>Pezizomycotina</taxon>
        <taxon>Eurotiomycetes</taxon>
        <taxon>Chaetothyriomycetidae</taxon>
        <taxon>Chaetothyriales</taxon>
        <taxon>Herpotrichiellaceae</taxon>
        <taxon>Capronia</taxon>
    </lineage>
</organism>
<dbReference type="STRING" id="1182541.W9YTC3"/>
<dbReference type="HOGENOM" id="CLU_026582_1_0_1"/>
<evidence type="ECO:0000256" key="14">
    <source>
        <dbReference type="SAM" id="MobiDB-lite"/>
    </source>
</evidence>
<dbReference type="AlphaFoldDB" id="W9YTC3"/>
<evidence type="ECO:0000256" key="8">
    <source>
        <dbReference type="ARBA" id="ARBA00022842"/>
    </source>
</evidence>
<keyword evidence="6" id="KW-0808">Transferase</keyword>
<evidence type="ECO:0000256" key="2">
    <source>
        <dbReference type="ARBA" id="ARBA00006734"/>
    </source>
</evidence>
<feature type="compositionally biased region" description="Low complexity" evidence="14">
    <location>
        <begin position="1"/>
        <end position="12"/>
    </location>
</feature>
<evidence type="ECO:0000313" key="15">
    <source>
        <dbReference type="EMBL" id="EXJ96152.1"/>
    </source>
</evidence>
<dbReference type="PROSITE" id="PS51147">
    <property type="entry name" value="PFTA"/>
    <property type="match status" value="5"/>
</dbReference>
<keyword evidence="8" id="KW-0460">Magnesium</keyword>
<evidence type="ECO:0000256" key="13">
    <source>
        <dbReference type="ARBA" id="ARBA00043219"/>
    </source>
</evidence>
<feature type="region of interest" description="Disordered" evidence="14">
    <location>
        <begin position="1"/>
        <end position="50"/>
    </location>
</feature>
<evidence type="ECO:0000256" key="7">
    <source>
        <dbReference type="ARBA" id="ARBA00022737"/>
    </source>
</evidence>
<dbReference type="RefSeq" id="XP_007720381.1">
    <property type="nucleotide sequence ID" value="XM_007722191.1"/>
</dbReference>
<evidence type="ECO:0000256" key="4">
    <source>
        <dbReference type="ARBA" id="ARBA00012702"/>
    </source>
</evidence>
<reference evidence="15 16" key="1">
    <citation type="submission" date="2013-03" db="EMBL/GenBank/DDBJ databases">
        <title>The Genome Sequence of Capronia coronata CBS 617.96.</title>
        <authorList>
            <consortium name="The Broad Institute Genomics Platform"/>
            <person name="Cuomo C."/>
            <person name="de Hoog S."/>
            <person name="Gorbushina A."/>
            <person name="Walker B."/>
            <person name="Young S.K."/>
            <person name="Zeng Q."/>
            <person name="Gargeya S."/>
            <person name="Fitzgerald M."/>
            <person name="Haas B."/>
            <person name="Abouelleil A."/>
            <person name="Allen A.W."/>
            <person name="Alvarado L."/>
            <person name="Arachchi H.M."/>
            <person name="Berlin A.M."/>
            <person name="Chapman S.B."/>
            <person name="Gainer-Dewar J."/>
            <person name="Goldberg J."/>
            <person name="Griggs A."/>
            <person name="Gujja S."/>
            <person name="Hansen M."/>
            <person name="Howarth C."/>
            <person name="Imamovic A."/>
            <person name="Ireland A."/>
            <person name="Larimer J."/>
            <person name="McCowan C."/>
            <person name="Murphy C."/>
            <person name="Pearson M."/>
            <person name="Poon T.W."/>
            <person name="Priest M."/>
            <person name="Roberts A."/>
            <person name="Saif S."/>
            <person name="Shea T."/>
            <person name="Sisk P."/>
            <person name="Sykes S."/>
            <person name="Wortman J."/>
            <person name="Nusbaum C."/>
            <person name="Birren B."/>
        </authorList>
    </citation>
    <scope>NUCLEOTIDE SEQUENCE [LARGE SCALE GENOMIC DNA]</scope>
    <source>
        <strain evidence="15 16">CBS 617.96</strain>
    </source>
</reference>
<dbReference type="GO" id="GO:0004660">
    <property type="term" value="F:protein farnesyltransferase activity"/>
    <property type="evidence" value="ECO:0007669"/>
    <property type="project" value="UniProtKB-EC"/>
</dbReference>